<proteinExistence type="inferred from homology"/>
<evidence type="ECO:0000256" key="3">
    <source>
        <dbReference type="ARBA" id="ARBA00022475"/>
    </source>
</evidence>
<keyword evidence="6 7" id="KW-0472">Membrane</keyword>
<accession>W9GL15</accession>
<protein>
    <submittedName>
        <fullName evidence="8">Transglycosylase</fullName>
    </submittedName>
</protein>
<evidence type="ECO:0000313" key="9">
    <source>
        <dbReference type="Proteomes" id="UP000019494"/>
    </source>
</evidence>
<feature type="transmembrane region" description="Helical" evidence="7">
    <location>
        <begin position="30"/>
        <end position="55"/>
    </location>
</feature>
<comment type="caution">
    <text evidence="8">The sequence shown here is derived from an EMBL/GenBank/DDBJ whole genome shotgun (WGS) entry which is preliminary data.</text>
</comment>
<keyword evidence="5 7" id="KW-1133">Transmembrane helix</keyword>
<dbReference type="AlphaFoldDB" id="W9GL15"/>
<evidence type="ECO:0000256" key="2">
    <source>
        <dbReference type="ARBA" id="ARBA00011006"/>
    </source>
</evidence>
<dbReference type="Proteomes" id="UP000019494">
    <property type="component" value="Unassembled WGS sequence"/>
</dbReference>
<evidence type="ECO:0000256" key="5">
    <source>
        <dbReference type="ARBA" id="ARBA00022989"/>
    </source>
</evidence>
<comment type="subcellular location">
    <subcellularLocation>
        <location evidence="1">Cell membrane</location>
        <topology evidence="1">Multi-pass membrane protein</topology>
    </subcellularLocation>
</comment>
<evidence type="ECO:0000256" key="7">
    <source>
        <dbReference type="SAM" id="Phobius"/>
    </source>
</evidence>
<dbReference type="GO" id="GO:0005886">
    <property type="term" value="C:plasma membrane"/>
    <property type="evidence" value="ECO:0007669"/>
    <property type="project" value="UniProtKB-SubCell"/>
</dbReference>
<dbReference type="PANTHER" id="PTHR33884:SF3">
    <property type="entry name" value="UPF0410 PROTEIN YMGE"/>
    <property type="match status" value="1"/>
</dbReference>
<keyword evidence="9" id="KW-1185">Reference proteome</keyword>
<evidence type="ECO:0000256" key="6">
    <source>
        <dbReference type="ARBA" id="ARBA00023136"/>
    </source>
</evidence>
<keyword evidence="3" id="KW-1003">Cell membrane</keyword>
<comment type="similarity">
    <text evidence="2">Belongs to the UPF0410 family.</text>
</comment>
<feature type="transmembrane region" description="Helical" evidence="7">
    <location>
        <begin position="61"/>
        <end position="81"/>
    </location>
</feature>
<evidence type="ECO:0000256" key="1">
    <source>
        <dbReference type="ARBA" id="ARBA00004651"/>
    </source>
</evidence>
<feature type="transmembrane region" description="Helical" evidence="7">
    <location>
        <begin position="6"/>
        <end position="23"/>
    </location>
</feature>
<keyword evidence="4 7" id="KW-0812">Transmembrane</keyword>
<dbReference type="EMBL" id="AWQS01000222">
    <property type="protein sequence ID" value="EWT04559.1"/>
    <property type="molecule type" value="Genomic_DNA"/>
</dbReference>
<evidence type="ECO:0000313" key="8">
    <source>
        <dbReference type="EMBL" id="EWT04559.1"/>
    </source>
</evidence>
<dbReference type="RefSeq" id="WP_034720273.1">
    <property type="nucleotide sequence ID" value="NZ_AWQS01000222.1"/>
</dbReference>
<dbReference type="PANTHER" id="PTHR33884">
    <property type="entry name" value="UPF0410 PROTEIN YMGE"/>
    <property type="match status" value="1"/>
</dbReference>
<reference evidence="9" key="1">
    <citation type="submission" date="2013-08" db="EMBL/GenBank/DDBJ databases">
        <title>Intrasporangium oryzae NRRL B-24470.</title>
        <authorList>
            <person name="Liu H."/>
            <person name="Wang G."/>
        </authorList>
    </citation>
    <scope>NUCLEOTIDE SEQUENCE [LARGE SCALE GENOMIC DNA]</scope>
    <source>
        <strain evidence="9">Q5-1</strain>
    </source>
</reference>
<evidence type="ECO:0000256" key="4">
    <source>
        <dbReference type="ARBA" id="ARBA00022692"/>
    </source>
</evidence>
<dbReference type="InterPro" id="IPR007341">
    <property type="entry name" value="Transgly_assoc"/>
</dbReference>
<name>W9GL15_9MICO</name>
<organism evidence="8 9">
    <name type="scientific">Intrasporangium chromatireducens Q5-1</name>
    <dbReference type="NCBI Taxonomy" id="584657"/>
    <lineage>
        <taxon>Bacteria</taxon>
        <taxon>Bacillati</taxon>
        <taxon>Actinomycetota</taxon>
        <taxon>Actinomycetes</taxon>
        <taxon>Micrococcales</taxon>
        <taxon>Intrasporangiaceae</taxon>
        <taxon>Intrasporangium</taxon>
    </lineage>
</organism>
<sequence length="88" mass="9231">MLGTIIGAIVAGLIIGALARLFMPGKQNISLVMTIIIGIIASVVTTLILGALFHYNGGGGISWWYWIVSIVVAIIGISIYGRATDKTT</sequence>
<dbReference type="OrthoDB" id="5197368at2"/>
<gene>
    <name evidence="8" type="ORF">N864_09835</name>
</gene>